<sequence>MRSGLWYSFGLVIGATVVVLWGKLGWPWLVWLFARGD</sequence>
<accession>A0ABU0R8N6</accession>
<gene>
    <name evidence="2" type="ORF">QFZ26_001996</name>
</gene>
<comment type="caution">
    <text evidence="2">The sequence shown here is derived from an EMBL/GenBank/DDBJ whole genome shotgun (WGS) entry which is preliminary data.</text>
</comment>
<feature type="transmembrane region" description="Helical" evidence="1">
    <location>
        <begin position="6"/>
        <end position="34"/>
    </location>
</feature>
<name>A0ABU0R8N6_9MICO</name>
<evidence type="ECO:0000313" key="2">
    <source>
        <dbReference type="EMBL" id="MDQ0894441.1"/>
    </source>
</evidence>
<proteinExistence type="predicted"/>
<evidence type="ECO:0000313" key="3">
    <source>
        <dbReference type="Proteomes" id="UP001239083"/>
    </source>
</evidence>
<keyword evidence="1" id="KW-0472">Membrane</keyword>
<evidence type="ECO:0000256" key="1">
    <source>
        <dbReference type="SAM" id="Phobius"/>
    </source>
</evidence>
<protein>
    <submittedName>
        <fullName evidence="2">Prepilin signal peptidase PulO-like enzyme (Type II secretory pathway)</fullName>
    </submittedName>
</protein>
<reference evidence="2 3" key="1">
    <citation type="submission" date="2023-07" db="EMBL/GenBank/DDBJ databases">
        <title>Comparative genomics of wheat-associated soil bacteria to identify genetic determinants of phenazine resistance.</title>
        <authorList>
            <person name="Mouncey N."/>
        </authorList>
    </citation>
    <scope>NUCLEOTIDE SEQUENCE [LARGE SCALE GENOMIC DNA]</scope>
    <source>
        <strain evidence="2 3">V3I3</strain>
    </source>
</reference>
<keyword evidence="1" id="KW-1133">Transmembrane helix</keyword>
<organism evidence="2 3">
    <name type="scientific">Agromyces ramosus</name>
    <dbReference type="NCBI Taxonomy" id="33879"/>
    <lineage>
        <taxon>Bacteria</taxon>
        <taxon>Bacillati</taxon>
        <taxon>Actinomycetota</taxon>
        <taxon>Actinomycetes</taxon>
        <taxon>Micrococcales</taxon>
        <taxon>Microbacteriaceae</taxon>
        <taxon>Agromyces</taxon>
    </lineage>
</organism>
<dbReference type="EMBL" id="JAUSYY010000001">
    <property type="protein sequence ID" value="MDQ0894441.1"/>
    <property type="molecule type" value="Genomic_DNA"/>
</dbReference>
<dbReference type="Proteomes" id="UP001239083">
    <property type="component" value="Unassembled WGS sequence"/>
</dbReference>
<keyword evidence="3" id="KW-1185">Reference proteome</keyword>
<keyword evidence="1" id="KW-0812">Transmembrane</keyword>